<dbReference type="RefSeq" id="WP_343802248.1">
    <property type="nucleotide sequence ID" value="NZ_BAAADJ010000061.1"/>
</dbReference>
<name>A0ABN0WNB9_9BACI</name>
<keyword evidence="3" id="KW-1185">Reference proteome</keyword>
<evidence type="ECO:0000259" key="1">
    <source>
        <dbReference type="PROSITE" id="PS51186"/>
    </source>
</evidence>
<dbReference type="InterPro" id="IPR000182">
    <property type="entry name" value="GNAT_dom"/>
</dbReference>
<dbReference type="InterPro" id="IPR040549">
    <property type="entry name" value="DUF5613"/>
</dbReference>
<dbReference type="SUPFAM" id="SSF55729">
    <property type="entry name" value="Acyl-CoA N-acyltransferases (Nat)"/>
    <property type="match status" value="1"/>
</dbReference>
<gene>
    <name evidence="2" type="ORF">GCM10008967_36180</name>
</gene>
<dbReference type="PROSITE" id="PS51186">
    <property type="entry name" value="GNAT"/>
    <property type="match status" value="1"/>
</dbReference>
<dbReference type="Gene3D" id="3.40.630.30">
    <property type="match status" value="1"/>
</dbReference>
<accession>A0ABN0WNB9</accession>
<dbReference type="InterPro" id="IPR016181">
    <property type="entry name" value="Acyl_CoA_acyltransferase"/>
</dbReference>
<reference evidence="2 3" key="1">
    <citation type="journal article" date="2019" name="Int. J. Syst. Evol. Microbiol.">
        <title>The Global Catalogue of Microorganisms (GCM) 10K type strain sequencing project: providing services to taxonomists for standard genome sequencing and annotation.</title>
        <authorList>
            <consortium name="The Broad Institute Genomics Platform"/>
            <consortium name="The Broad Institute Genome Sequencing Center for Infectious Disease"/>
            <person name="Wu L."/>
            <person name="Ma J."/>
        </authorList>
    </citation>
    <scope>NUCLEOTIDE SEQUENCE [LARGE SCALE GENOMIC DNA]</scope>
    <source>
        <strain evidence="2 3">JCM 9731</strain>
    </source>
</reference>
<organism evidence="2 3">
    <name type="scientific">Bacillus carboniphilus</name>
    <dbReference type="NCBI Taxonomy" id="86663"/>
    <lineage>
        <taxon>Bacteria</taxon>
        <taxon>Bacillati</taxon>
        <taxon>Bacillota</taxon>
        <taxon>Bacilli</taxon>
        <taxon>Bacillales</taxon>
        <taxon>Bacillaceae</taxon>
        <taxon>Bacillus</taxon>
    </lineage>
</organism>
<feature type="domain" description="N-acetyltransferase" evidence="1">
    <location>
        <begin position="116"/>
        <end position="251"/>
    </location>
</feature>
<dbReference type="CDD" id="cd04301">
    <property type="entry name" value="NAT_SF"/>
    <property type="match status" value="1"/>
</dbReference>
<proteinExistence type="predicted"/>
<protein>
    <submittedName>
        <fullName evidence="2">GNAT family N-acetyltransferase</fullName>
    </submittedName>
</protein>
<evidence type="ECO:0000313" key="3">
    <source>
        <dbReference type="Proteomes" id="UP001500782"/>
    </source>
</evidence>
<dbReference type="Pfam" id="PF00583">
    <property type="entry name" value="Acetyltransf_1"/>
    <property type="match status" value="1"/>
</dbReference>
<dbReference type="EMBL" id="BAAADJ010000061">
    <property type="protein sequence ID" value="GAA0342526.1"/>
    <property type="molecule type" value="Genomic_DNA"/>
</dbReference>
<dbReference type="Pfam" id="PF18467">
    <property type="entry name" value="DUF5613"/>
    <property type="match status" value="1"/>
</dbReference>
<dbReference type="Proteomes" id="UP001500782">
    <property type="component" value="Unassembled WGS sequence"/>
</dbReference>
<evidence type="ECO:0000313" key="2">
    <source>
        <dbReference type="EMBL" id="GAA0342526.1"/>
    </source>
</evidence>
<comment type="caution">
    <text evidence="2">The sequence shown here is derived from an EMBL/GenBank/DDBJ whole genome shotgun (WGS) entry which is preliminary data.</text>
</comment>
<sequence>MKNLTFDHIYTIGEQVAETDLYTHFHYPEMLIRYDSNFIQFKKMPNLQEFQQTAHYLRKFHQERGQKHVKFYFPENEKLPSELKEYLQKEKYDIGFMELYAIQPDQFPKTNANPKIEVQLVTNQNFNTYLELQYEQDREYGKAFADQKITLHQKSFDSNHIHQVIAFYKGEPAGSVDVIVGEETAEIDSLYVKETFRNNGIARHIQQFVMNTFSDKTSILLADGDDTPREMYRKQNYEFQGYKYEATKVYE</sequence>